<gene>
    <name evidence="2" type="ORF">EZJ58_2490</name>
</gene>
<organism evidence="2 3">
    <name type="scientific">Sodalis ligni</name>
    <dbReference type="NCBI Taxonomy" id="2697027"/>
    <lineage>
        <taxon>Bacteria</taxon>
        <taxon>Pseudomonadati</taxon>
        <taxon>Pseudomonadota</taxon>
        <taxon>Gammaproteobacteria</taxon>
        <taxon>Enterobacterales</taxon>
        <taxon>Bruguierivoracaceae</taxon>
        <taxon>Sodalis</taxon>
    </lineage>
</organism>
<protein>
    <recommendedName>
        <fullName evidence="1">Cucumopine synthase C-terminal helical bundle domain-containing protein</fullName>
    </recommendedName>
</protein>
<reference evidence="2 3" key="1">
    <citation type="submission" date="2019-02" db="EMBL/GenBank/DDBJ databases">
        <title>Investigation of anaerobic lignin degradation for improved lignocellulosic biofuels.</title>
        <authorList>
            <person name="Deangelis K."/>
        </authorList>
    </citation>
    <scope>NUCLEOTIDE SEQUENCE [LARGE SCALE GENOMIC DNA]</scope>
    <source>
        <strain evidence="2 3">159R</strain>
    </source>
</reference>
<dbReference type="RefSeq" id="WP_132923167.1">
    <property type="nucleotide sequence ID" value="NZ_CP075169.1"/>
</dbReference>
<proteinExistence type="predicted"/>
<evidence type="ECO:0000259" key="1">
    <source>
        <dbReference type="Pfam" id="PF18631"/>
    </source>
</evidence>
<dbReference type="Proteomes" id="UP000294555">
    <property type="component" value="Unassembled WGS sequence"/>
</dbReference>
<evidence type="ECO:0000313" key="3">
    <source>
        <dbReference type="Proteomes" id="UP000294555"/>
    </source>
</evidence>
<keyword evidence="3" id="KW-1185">Reference proteome</keyword>
<dbReference type="InterPro" id="IPR040602">
    <property type="entry name" value="Cucumopine_C"/>
</dbReference>
<dbReference type="Pfam" id="PF18631">
    <property type="entry name" value="Cucumopine_C"/>
    <property type="match status" value="1"/>
</dbReference>
<feature type="domain" description="Cucumopine synthase C-terminal helical bundle" evidence="1">
    <location>
        <begin position="3"/>
        <end position="140"/>
    </location>
</feature>
<name>A0A4R1NI09_9GAMM</name>
<comment type="caution">
    <text evidence="2">The sequence shown here is derived from an EMBL/GenBank/DDBJ whole genome shotgun (WGS) entry which is preliminary data.</text>
</comment>
<dbReference type="AlphaFoldDB" id="A0A4R1NI09"/>
<dbReference type="OrthoDB" id="1971562at2"/>
<accession>A0A4R1NI09</accession>
<dbReference type="EMBL" id="SJOI01000001">
    <property type="protein sequence ID" value="TCL04376.1"/>
    <property type="molecule type" value="Genomic_DNA"/>
</dbReference>
<sequence length="158" mass="17961">MSVDEVIKRFEEEREKIWFEQPAEVRDLGNGIVPRNTGSRGQYLSTIIFAEGEARTMADEMLWGLIRVAEDTQADLPTLQAIIKEIIGYKADFFDFVSLPHAASLIHLYVDTACKCTTLDELCRLSHAALSYANRLHMWVDFILPWGLGDGFRRVKPA</sequence>
<evidence type="ECO:0000313" key="2">
    <source>
        <dbReference type="EMBL" id="TCL04376.1"/>
    </source>
</evidence>